<comment type="caution">
    <text evidence="1">The sequence shown here is derived from an EMBL/GenBank/DDBJ whole genome shotgun (WGS) entry which is preliminary data.</text>
</comment>
<accession>A0A2U2PF04</accession>
<dbReference type="EMBL" id="QEAS01000011">
    <property type="protein sequence ID" value="PWG79985.1"/>
    <property type="molecule type" value="Genomic_DNA"/>
</dbReference>
<reference evidence="1 2" key="1">
    <citation type="submission" date="2018-04" db="EMBL/GenBank/DDBJ databases">
        <title>Pedobacter chongqingensis sp. nov., isolated from a rottenly hemp rope.</title>
        <authorList>
            <person name="Cai Y."/>
        </authorList>
    </citation>
    <scope>NUCLEOTIDE SEQUENCE [LARGE SCALE GENOMIC DNA]</scope>
    <source>
        <strain evidence="1 2">FJ4-8</strain>
    </source>
</reference>
<keyword evidence="2" id="KW-1185">Reference proteome</keyword>
<dbReference type="AlphaFoldDB" id="A0A2U2PF04"/>
<dbReference type="Proteomes" id="UP000245647">
    <property type="component" value="Unassembled WGS sequence"/>
</dbReference>
<name>A0A2U2PF04_9SPHI</name>
<sequence>MKNITVFIKKLSLYILIPGLLFSGCGNKKKIRLRLPDSSALRLSGRWVLTDTSAAKMNGSNSGIRRPDKITRLDLNANHSANIYRNDSLDVHKTNWQIMSARGKEEGSATSSSLPVILITGEGSRDTLSLSIIADQQAGDTILTIPNHFSYRKDK</sequence>
<gene>
    <name evidence="1" type="ORF">DDR33_14415</name>
</gene>
<proteinExistence type="predicted"/>
<dbReference type="PROSITE" id="PS51257">
    <property type="entry name" value="PROKAR_LIPOPROTEIN"/>
    <property type="match status" value="1"/>
</dbReference>
<evidence type="ECO:0000313" key="1">
    <source>
        <dbReference type="EMBL" id="PWG79985.1"/>
    </source>
</evidence>
<organism evidence="1 2">
    <name type="scientific">Pararcticibacter amylolyticus</name>
    <dbReference type="NCBI Taxonomy" id="2173175"/>
    <lineage>
        <taxon>Bacteria</taxon>
        <taxon>Pseudomonadati</taxon>
        <taxon>Bacteroidota</taxon>
        <taxon>Sphingobacteriia</taxon>
        <taxon>Sphingobacteriales</taxon>
        <taxon>Sphingobacteriaceae</taxon>
        <taxon>Pararcticibacter</taxon>
    </lineage>
</organism>
<evidence type="ECO:0000313" key="2">
    <source>
        <dbReference type="Proteomes" id="UP000245647"/>
    </source>
</evidence>
<protein>
    <submittedName>
        <fullName evidence="1">Uncharacterized protein</fullName>
    </submittedName>
</protein>
<dbReference type="RefSeq" id="WP_109416502.1">
    <property type="nucleotide sequence ID" value="NZ_QEAS01000011.1"/>
</dbReference>